<evidence type="ECO:0000259" key="2">
    <source>
        <dbReference type="PROSITE" id="PS50110"/>
    </source>
</evidence>
<evidence type="ECO:0000256" key="1">
    <source>
        <dbReference type="PROSITE-ProRule" id="PRU00169"/>
    </source>
</evidence>
<dbReference type="SMART" id="SM00448">
    <property type="entry name" value="REC"/>
    <property type="match status" value="1"/>
</dbReference>
<evidence type="ECO:0000313" key="4">
    <source>
        <dbReference type="EMBL" id="ASU34085.1"/>
    </source>
</evidence>
<dbReference type="PROSITE" id="PS50110">
    <property type="entry name" value="RESPONSE_REGULATORY"/>
    <property type="match status" value="1"/>
</dbReference>
<feature type="domain" description="HTH LytTR-type" evidence="3">
    <location>
        <begin position="152"/>
        <end position="259"/>
    </location>
</feature>
<gene>
    <name evidence="4" type="ORF">MuYL_2195</name>
</gene>
<dbReference type="OrthoDB" id="9787344at2"/>
<dbReference type="RefSeq" id="WP_094570477.1">
    <property type="nucleotide sequence ID" value="NZ_CP022743.1"/>
</dbReference>
<feature type="modified residue" description="4-aspartylphosphate" evidence="1">
    <location>
        <position position="59"/>
    </location>
</feature>
<dbReference type="GO" id="GO:0000156">
    <property type="term" value="F:phosphorelay response regulator activity"/>
    <property type="evidence" value="ECO:0007669"/>
    <property type="project" value="InterPro"/>
</dbReference>
<dbReference type="InterPro" id="IPR007492">
    <property type="entry name" value="LytTR_DNA-bd_dom"/>
</dbReference>
<sequence>MKQIRIAIIEDEPVTARNLAYVLQTIDPVIKVISIQTGVEEAVEWFIENPNNYDLIFMDIRLNDGLSFDIFKHVNLVKPVIFVTAYNDYAIQAFKNNGIDYILKPFDQQEVEKAINKFKTLVTSVNEESVAFNVSEIIAQLNAAPVSYKRSFLVHFRDKLIPVETATIAWFYTANELVYAHTNDARQYIVDFTMEQLEQQLDPMLFFRANRQFIINRKEISEVDFYFNGRLSVKVKPAPPESIIISKVRVPQFKSWMNS</sequence>
<dbReference type="PANTHER" id="PTHR37299">
    <property type="entry name" value="TRANSCRIPTIONAL REGULATOR-RELATED"/>
    <property type="match status" value="1"/>
</dbReference>
<dbReference type="InterPro" id="IPR011006">
    <property type="entry name" value="CheY-like_superfamily"/>
</dbReference>
<evidence type="ECO:0000313" key="5">
    <source>
        <dbReference type="Proteomes" id="UP000215002"/>
    </source>
</evidence>
<dbReference type="Gene3D" id="2.40.50.1020">
    <property type="entry name" value="LytTr DNA-binding domain"/>
    <property type="match status" value="1"/>
</dbReference>
<dbReference type="Pfam" id="PF04397">
    <property type="entry name" value="LytTR"/>
    <property type="match status" value="1"/>
</dbReference>
<dbReference type="SMART" id="SM00850">
    <property type="entry name" value="LytTR"/>
    <property type="match status" value="1"/>
</dbReference>
<dbReference type="PROSITE" id="PS50930">
    <property type="entry name" value="HTH_LYTTR"/>
    <property type="match status" value="1"/>
</dbReference>
<dbReference type="KEGG" id="muc:MuYL_2195"/>
<keyword evidence="5" id="KW-1185">Reference proteome</keyword>
<organism evidence="4 5">
    <name type="scientific">Mucilaginibacter xinganensis</name>
    <dbReference type="NCBI Taxonomy" id="1234841"/>
    <lineage>
        <taxon>Bacteria</taxon>
        <taxon>Pseudomonadati</taxon>
        <taxon>Bacteroidota</taxon>
        <taxon>Sphingobacteriia</taxon>
        <taxon>Sphingobacteriales</taxon>
        <taxon>Sphingobacteriaceae</taxon>
        <taxon>Mucilaginibacter</taxon>
    </lineage>
</organism>
<dbReference type="Pfam" id="PF00072">
    <property type="entry name" value="Response_reg"/>
    <property type="match status" value="1"/>
</dbReference>
<protein>
    <submittedName>
        <fullName evidence="4">Sensory transduction protein LytR</fullName>
    </submittedName>
</protein>
<dbReference type="InterPro" id="IPR046947">
    <property type="entry name" value="LytR-like"/>
</dbReference>
<name>A0A223NW34_9SPHI</name>
<dbReference type="EMBL" id="CP022743">
    <property type="protein sequence ID" value="ASU34085.1"/>
    <property type="molecule type" value="Genomic_DNA"/>
</dbReference>
<dbReference type="SUPFAM" id="SSF52172">
    <property type="entry name" value="CheY-like"/>
    <property type="match status" value="1"/>
</dbReference>
<feature type="domain" description="Response regulatory" evidence="2">
    <location>
        <begin position="5"/>
        <end position="119"/>
    </location>
</feature>
<dbReference type="InterPro" id="IPR001789">
    <property type="entry name" value="Sig_transdc_resp-reg_receiver"/>
</dbReference>
<dbReference type="GO" id="GO:0003677">
    <property type="term" value="F:DNA binding"/>
    <property type="evidence" value="ECO:0007669"/>
    <property type="project" value="InterPro"/>
</dbReference>
<keyword evidence="1" id="KW-0597">Phosphoprotein</keyword>
<evidence type="ECO:0000259" key="3">
    <source>
        <dbReference type="PROSITE" id="PS50930"/>
    </source>
</evidence>
<dbReference type="PANTHER" id="PTHR37299:SF1">
    <property type="entry name" value="STAGE 0 SPORULATION PROTEIN A HOMOLOG"/>
    <property type="match status" value="1"/>
</dbReference>
<reference evidence="4 5" key="1">
    <citation type="submission" date="2017-08" db="EMBL/GenBank/DDBJ databases">
        <title>Complete genome sequence of Mucilaginibacter sp. strain BJC16-A31.</title>
        <authorList>
            <consortium name="Henan University of Science and Technology"/>
            <person name="You X."/>
        </authorList>
    </citation>
    <scope>NUCLEOTIDE SEQUENCE [LARGE SCALE GENOMIC DNA]</scope>
    <source>
        <strain evidence="4 5">BJC16-A31</strain>
    </source>
</reference>
<proteinExistence type="predicted"/>
<dbReference type="Gene3D" id="3.40.50.2300">
    <property type="match status" value="1"/>
</dbReference>
<dbReference type="Proteomes" id="UP000215002">
    <property type="component" value="Chromosome"/>
</dbReference>
<accession>A0A223NW34</accession>
<dbReference type="AlphaFoldDB" id="A0A223NW34"/>